<dbReference type="AlphaFoldDB" id="A0AAP0FYV2"/>
<dbReference type="Proteomes" id="UP001418222">
    <property type="component" value="Unassembled WGS sequence"/>
</dbReference>
<evidence type="ECO:0000313" key="1">
    <source>
        <dbReference type="EMBL" id="KAK8926057.1"/>
    </source>
</evidence>
<comment type="caution">
    <text evidence="1">The sequence shown here is derived from an EMBL/GenBank/DDBJ whole genome shotgun (WGS) entry which is preliminary data.</text>
</comment>
<proteinExistence type="predicted"/>
<reference evidence="1 2" key="1">
    <citation type="journal article" date="2022" name="Nat. Plants">
        <title>Genomes of leafy and leafless Platanthera orchids illuminate the evolution of mycoheterotrophy.</title>
        <authorList>
            <person name="Li M.H."/>
            <person name="Liu K.W."/>
            <person name="Li Z."/>
            <person name="Lu H.C."/>
            <person name="Ye Q.L."/>
            <person name="Zhang D."/>
            <person name="Wang J.Y."/>
            <person name="Li Y.F."/>
            <person name="Zhong Z.M."/>
            <person name="Liu X."/>
            <person name="Yu X."/>
            <person name="Liu D.K."/>
            <person name="Tu X.D."/>
            <person name="Liu B."/>
            <person name="Hao Y."/>
            <person name="Liao X.Y."/>
            <person name="Jiang Y.T."/>
            <person name="Sun W.H."/>
            <person name="Chen J."/>
            <person name="Chen Y.Q."/>
            <person name="Ai Y."/>
            <person name="Zhai J.W."/>
            <person name="Wu S.S."/>
            <person name="Zhou Z."/>
            <person name="Hsiao Y.Y."/>
            <person name="Wu W.L."/>
            <person name="Chen Y.Y."/>
            <person name="Lin Y.F."/>
            <person name="Hsu J.L."/>
            <person name="Li C.Y."/>
            <person name="Wang Z.W."/>
            <person name="Zhao X."/>
            <person name="Zhong W.Y."/>
            <person name="Ma X.K."/>
            <person name="Ma L."/>
            <person name="Huang J."/>
            <person name="Chen G.Z."/>
            <person name="Huang M.Z."/>
            <person name="Huang L."/>
            <person name="Peng D.H."/>
            <person name="Luo Y.B."/>
            <person name="Zou S.Q."/>
            <person name="Chen S.P."/>
            <person name="Lan S."/>
            <person name="Tsai W.C."/>
            <person name="Van de Peer Y."/>
            <person name="Liu Z.J."/>
        </authorList>
    </citation>
    <scope>NUCLEOTIDE SEQUENCE [LARGE SCALE GENOMIC DNA]</scope>
    <source>
        <strain evidence="1">Lor287</strain>
    </source>
</reference>
<protein>
    <submittedName>
        <fullName evidence="1">Uncharacterized protein</fullName>
    </submittedName>
</protein>
<gene>
    <name evidence="1" type="ORF">KSP39_PZI019044</name>
</gene>
<evidence type="ECO:0000313" key="2">
    <source>
        <dbReference type="Proteomes" id="UP001418222"/>
    </source>
</evidence>
<name>A0AAP0FYV2_9ASPA</name>
<organism evidence="1 2">
    <name type="scientific">Platanthera zijinensis</name>
    <dbReference type="NCBI Taxonomy" id="2320716"/>
    <lineage>
        <taxon>Eukaryota</taxon>
        <taxon>Viridiplantae</taxon>
        <taxon>Streptophyta</taxon>
        <taxon>Embryophyta</taxon>
        <taxon>Tracheophyta</taxon>
        <taxon>Spermatophyta</taxon>
        <taxon>Magnoliopsida</taxon>
        <taxon>Liliopsida</taxon>
        <taxon>Asparagales</taxon>
        <taxon>Orchidaceae</taxon>
        <taxon>Orchidoideae</taxon>
        <taxon>Orchideae</taxon>
        <taxon>Orchidinae</taxon>
        <taxon>Platanthera</taxon>
    </lineage>
</organism>
<dbReference type="EMBL" id="JBBWWQ010000016">
    <property type="protein sequence ID" value="KAK8926057.1"/>
    <property type="molecule type" value="Genomic_DNA"/>
</dbReference>
<accession>A0AAP0FYV2</accession>
<keyword evidence="2" id="KW-1185">Reference proteome</keyword>
<sequence>MSVLCFHGFNVIAVLMHESMMALYFRRSCLGLAFLHHVDSRFRYSSAGEGGRDVGYQLYVFFVPRCEDIDPVPDGAPKPVHVQQNSWRGWGQKLCHAFLI</sequence>